<evidence type="ECO:0008006" key="3">
    <source>
        <dbReference type="Google" id="ProtNLM"/>
    </source>
</evidence>
<dbReference type="EMBL" id="JAAKZH010000002">
    <property type="protein sequence ID" value="NGO63367.1"/>
    <property type="molecule type" value="Genomic_DNA"/>
</dbReference>
<comment type="caution">
    <text evidence="1">The sequence shown here is derived from an EMBL/GenBank/DDBJ whole genome shotgun (WGS) entry which is preliminary data.</text>
</comment>
<dbReference type="AlphaFoldDB" id="A0A6M1S278"/>
<organism evidence="1 2">
    <name type="scientific">Rhizobium daejeonense</name>
    <dbReference type="NCBI Taxonomy" id="240521"/>
    <lineage>
        <taxon>Bacteria</taxon>
        <taxon>Pseudomonadati</taxon>
        <taxon>Pseudomonadota</taxon>
        <taxon>Alphaproteobacteria</taxon>
        <taxon>Hyphomicrobiales</taxon>
        <taxon>Rhizobiaceae</taxon>
        <taxon>Rhizobium/Agrobacterium group</taxon>
        <taxon>Rhizobium</taxon>
    </lineage>
</organism>
<dbReference type="Gene3D" id="1.10.530.10">
    <property type="match status" value="1"/>
</dbReference>
<protein>
    <recommendedName>
        <fullName evidence="3">Glycoside hydrolase family 19 catalytic domain-containing protein</fullName>
    </recommendedName>
</protein>
<evidence type="ECO:0000313" key="1">
    <source>
        <dbReference type="EMBL" id="NGO63367.1"/>
    </source>
</evidence>
<accession>A0A6M1S278</accession>
<dbReference type="SUPFAM" id="SSF53955">
    <property type="entry name" value="Lysozyme-like"/>
    <property type="match status" value="1"/>
</dbReference>
<proteinExistence type="predicted"/>
<gene>
    <name evidence="1" type="ORF">G6N76_06745</name>
</gene>
<name>A0A6M1S278_9HYPH</name>
<evidence type="ECO:0000313" key="2">
    <source>
        <dbReference type="Proteomes" id="UP000477849"/>
    </source>
</evidence>
<reference evidence="1 2" key="1">
    <citation type="submission" date="2020-02" db="EMBL/GenBank/DDBJ databases">
        <title>Genome sequence of the type strain CCBAU10050 of Rhizobium daejeonense.</title>
        <authorList>
            <person name="Gao J."/>
            <person name="Sun J."/>
        </authorList>
    </citation>
    <scope>NUCLEOTIDE SEQUENCE [LARGE SCALE GENOMIC DNA]</scope>
    <source>
        <strain evidence="1 2">CCBAU10050</strain>
    </source>
</reference>
<keyword evidence="2" id="KW-1185">Reference proteome</keyword>
<sequence>MSKINRGFFYDRVRMSLFNGRIQPPQMQGMEAIIDHWEATSPGNDDRWLAYMLATAFHETARTMQPVRETLAATDAKAIAILDRAFARGQLPWVSNPYWRPDAQGKSWLGRGLVQLTHKTNYAKMSPLVGADLVADPAKAMQMDVAIRIMFIGMEKGSFTGARLDQFFNPGREDWVNARKIINRLDRALQIADYGRAFYGAISYTT</sequence>
<dbReference type="RefSeq" id="WP_163904246.1">
    <property type="nucleotide sequence ID" value="NZ_CP048427.1"/>
</dbReference>
<dbReference type="InterPro" id="IPR023346">
    <property type="entry name" value="Lysozyme-like_dom_sf"/>
</dbReference>
<dbReference type="Proteomes" id="UP000477849">
    <property type="component" value="Unassembled WGS sequence"/>
</dbReference>